<keyword evidence="4" id="KW-1185">Reference proteome</keyword>
<dbReference type="RefSeq" id="WP_382224145.1">
    <property type="nucleotide sequence ID" value="NZ_JBHTCA010000009.1"/>
</dbReference>
<organism evidence="3 4">
    <name type="scientific">Hydrogenophaga atypica</name>
    <dbReference type="NCBI Taxonomy" id="249409"/>
    <lineage>
        <taxon>Bacteria</taxon>
        <taxon>Pseudomonadati</taxon>
        <taxon>Pseudomonadota</taxon>
        <taxon>Betaproteobacteria</taxon>
        <taxon>Burkholderiales</taxon>
        <taxon>Comamonadaceae</taxon>
        <taxon>Hydrogenophaga</taxon>
    </lineage>
</organism>
<dbReference type="InterPro" id="IPR036388">
    <property type="entry name" value="WH-like_DNA-bd_sf"/>
</dbReference>
<gene>
    <name evidence="3" type="ORF">ACFQPB_13515</name>
</gene>
<dbReference type="SUPFAM" id="SSF46785">
    <property type="entry name" value="Winged helix' DNA-binding domain"/>
    <property type="match status" value="1"/>
</dbReference>
<evidence type="ECO:0000259" key="2">
    <source>
        <dbReference type="Pfam" id="PF12727"/>
    </source>
</evidence>
<dbReference type="PANTHER" id="PTHR38431">
    <property type="entry name" value="BLL2305 PROTEIN"/>
    <property type="match status" value="1"/>
</dbReference>
<reference evidence="4" key="1">
    <citation type="journal article" date="2019" name="Int. J. Syst. Evol. Microbiol.">
        <title>The Global Catalogue of Microorganisms (GCM) 10K type strain sequencing project: providing services to taxonomists for standard genome sequencing and annotation.</title>
        <authorList>
            <consortium name="The Broad Institute Genomics Platform"/>
            <consortium name="The Broad Institute Genome Sequencing Center for Infectious Disease"/>
            <person name="Wu L."/>
            <person name="Ma J."/>
        </authorList>
    </citation>
    <scope>NUCLEOTIDE SEQUENCE [LARGE SCALE GENOMIC DNA]</scope>
    <source>
        <strain evidence="4">CGMCC 1.12371</strain>
    </source>
</reference>
<evidence type="ECO:0000313" key="3">
    <source>
        <dbReference type="EMBL" id="MFC7409883.1"/>
    </source>
</evidence>
<comment type="caution">
    <text evidence="3">The sequence shown here is derived from an EMBL/GenBank/DDBJ whole genome shotgun (WGS) entry which is preliminary data.</text>
</comment>
<evidence type="ECO:0000259" key="1">
    <source>
        <dbReference type="Pfam" id="PF00126"/>
    </source>
</evidence>
<dbReference type="SUPFAM" id="SSF53850">
    <property type="entry name" value="Periplasmic binding protein-like II"/>
    <property type="match status" value="1"/>
</dbReference>
<dbReference type="EMBL" id="JBHTCA010000009">
    <property type="protein sequence ID" value="MFC7409883.1"/>
    <property type="molecule type" value="Genomic_DNA"/>
</dbReference>
<dbReference type="InterPro" id="IPR024370">
    <property type="entry name" value="PBP_domain"/>
</dbReference>
<name>A0ABW2QRB6_9BURK</name>
<dbReference type="PANTHER" id="PTHR38431:SF1">
    <property type="entry name" value="BLL2305 PROTEIN"/>
    <property type="match status" value="1"/>
</dbReference>
<evidence type="ECO:0000313" key="4">
    <source>
        <dbReference type="Proteomes" id="UP001596501"/>
    </source>
</evidence>
<protein>
    <submittedName>
        <fullName evidence="3">Substrate-binding domain-containing protein</fullName>
    </submittedName>
</protein>
<dbReference type="InterPro" id="IPR000847">
    <property type="entry name" value="LysR_HTH_N"/>
</dbReference>
<accession>A0ABW2QRB6</accession>
<dbReference type="Gene3D" id="1.10.10.10">
    <property type="entry name" value="Winged helix-like DNA-binding domain superfamily/Winged helix DNA-binding domain"/>
    <property type="match status" value="1"/>
</dbReference>
<dbReference type="Gene3D" id="3.40.190.10">
    <property type="entry name" value="Periplasmic binding protein-like II"/>
    <property type="match status" value="1"/>
</dbReference>
<dbReference type="Pfam" id="PF12727">
    <property type="entry name" value="PBP_like"/>
    <property type="match status" value="1"/>
</dbReference>
<proteinExistence type="predicted"/>
<dbReference type="InterPro" id="IPR036390">
    <property type="entry name" value="WH_DNA-bd_sf"/>
</dbReference>
<feature type="domain" description="HTH lysR-type" evidence="1">
    <location>
        <begin position="25"/>
        <end position="81"/>
    </location>
</feature>
<dbReference type="Proteomes" id="UP001596501">
    <property type="component" value="Unassembled WGS sequence"/>
</dbReference>
<sequence length="366" mass="39905">MRKIALSYQLSAQRERDTLIRNPLMDLLQAVRTEGSISGAARALDLSYRHVWGQLKTWEQTVGQALIVWERGQSAQLTPFADKLLWTERLAQARLAPQIEALRAELERTLALAFDEASHVLSLYASHDDALPLLLDHATTAQLHLDIRFCGSVDAIRALNEGRSVLAGFHVREKPAANSLAAQAYRHLLQPGQHKLIGFARRTQGLIVAPGNPLKIDSLRRAAHWRARFVNRALGTGTRVLLDELLAEAGLAAAQLSGYERNEPSHAAVAQAVASGSADVGLGTEASARKLGLGFVPLAHENYHLVCLKSALDQPAVRALRDLLAAPAWQALLAGVPGCEPQLSGKVLSLREALPWWDLPPRKTKA</sequence>
<feature type="domain" description="PBP" evidence="2">
    <location>
        <begin position="140"/>
        <end position="324"/>
    </location>
</feature>
<dbReference type="Pfam" id="PF00126">
    <property type="entry name" value="HTH_1"/>
    <property type="match status" value="1"/>
</dbReference>